<dbReference type="EMBL" id="FNOK01000048">
    <property type="protein sequence ID" value="SDZ13489.1"/>
    <property type="molecule type" value="Genomic_DNA"/>
</dbReference>
<accession>A0A1H3QL78</accession>
<sequence>MTSPVQFGIASPTAIQRDVENFWQRPVGTGPFALESWLCGSKLTLRRHES</sequence>
<dbReference type="AlphaFoldDB" id="A0A1H3QL78"/>
<protein>
    <submittedName>
        <fullName evidence="1">Peptide/nickel transport system substrate-binding protein</fullName>
    </submittedName>
</protein>
<dbReference type="Gene3D" id="3.40.190.10">
    <property type="entry name" value="Periplasmic binding protein-like II"/>
    <property type="match status" value="1"/>
</dbReference>
<evidence type="ECO:0000313" key="2">
    <source>
        <dbReference type="Proteomes" id="UP000199529"/>
    </source>
</evidence>
<keyword evidence="2" id="KW-1185">Reference proteome</keyword>
<dbReference type="STRING" id="418495.SAMN05216215_104810"/>
<proteinExistence type="predicted"/>
<evidence type="ECO:0000313" key="1">
    <source>
        <dbReference type="EMBL" id="SDZ13489.1"/>
    </source>
</evidence>
<reference evidence="2" key="1">
    <citation type="submission" date="2016-10" db="EMBL/GenBank/DDBJ databases">
        <authorList>
            <person name="Varghese N."/>
            <person name="Submissions S."/>
        </authorList>
    </citation>
    <scope>NUCLEOTIDE SEQUENCE [LARGE SCALE GENOMIC DNA]</scope>
    <source>
        <strain evidence="2">CGMCC 4.3530</strain>
    </source>
</reference>
<dbReference type="SUPFAM" id="SSF53850">
    <property type="entry name" value="Periplasmic binding protein-like II"/>
    <property type="match status" value="1"/>
</dbReference>
<name>A0A1H3QL78_9PSEU</name>
<gene>
    <name evidence="1" type="ORF">SAMN05216215_104810</name>
</gene>
<dbReference type="Proteomes" id="UP000199529">
    <property type="component" value="Unassembled WGS sequence"/>
</dbReference>
<organism evidence="1 2">
    <name type="scientific">Saccharopolyspora shandongensis</name>
    <dbReference type="NCBI Taxonomy" id="418495"/>
    <lineage>
        <taxon>Bacteria</taxon>
        <taxon>Bacillati</taxon>
        <taxon>Actinomycetota</taxon>
        <taxon>Actinomycetes</taxon>
        <taxon>Pseudonocardiales</taxon>
        <taxon>Pseudonocardiaceae</taxon>
        <taxon>Saccharopolyspora</taxon>
    </lineage>
</organism>